<feature type="transmembrane region" description="Helical" evidence="5">
    <location>
        <begin position="220"/>
        <end position="241"/>
    </location>
</feature>
<name>A0A1L9TM45_9EURO</name>
<evidence type="ECO:0000259" key="6">
    <source>
        <dbReference type="PROSITE" id="PS50850"/>
    </source>
</evidence>
<feature type="domain" description="Major facilitator superfamily (MFS) profile" evidence="6">
    <location>
        <begin position="68"/>
        <end position="461"/>
    </location>
</feature>
<dbReference type="InterPro" id="IPR020846">
    <property type="entry name" value="MFS_dom"/>
</dbReference>
<evidence type="ECO:0000256" key="3">
    <source>
        <dbReference type="ARBA" id="ARBA00022989"/>
    </source>
</evidence>
<feature type="transmembrane region" description="Helical" evidence="5">
    <location>
        <begin position="132"/>
        <end position="149"/>
    </location>
</feature>
<evidence type="ECO:0000256" key="1">
    <source>
        <dbReference type="ARBA" id="ARBA00004141"/>
    </source>
</evidence>
<dbReference type="PROSITE" id="PS50850">
    <property type="entry name" value="MFS"/>
    <property type="match status" value="1"/>
</dbReference>
<keyword evidence="8" id="KW-1185">Reference proteome</keyword>
<feature type="transmembrane region" description="Helical" evidence="5">
    <location>
        <begin position="187"/>
        <end position="208"/>
    </location>
</feature>
<protein>
    <recommendedName>
        <fullName evidence="6">Major facilitator superfamily (MFS) profile domain-containing protein</fullName>
    </recommendedName>
</protein>
<proteinExistence type="predicted"/>
<dbReference type="AlphaFoldDB" id="A0A1L9TM45"/>
<dbReference type="Pfam" id="PF07690">
    <property type="entry name" value="MFS_1"/>
    <property type="match status" value="2"/>
</dbReference>
<reference evidence="8" key="1">
    <citation type="journal article" date="2017" name="Genome Biol.">
        <title>Comparative genomics reveals high biological diversity and specific adaptations in the industrially and medically important fungal genus Aspergillus.</title>
        <authorList>
            <person name="de Vries R.P."/>
            <person name="Riley R."/>
            <person name="Wiebenga A."/>
            <person name="Aguilar-Osorio G."/>
            <person name="Amillis S."/>
            <person name="Uchima C.A."/>
            <person name="Anderluh G."/>
            <person name="Asadollahi M."/>
            <person name="Askin M."/>
            <person name="Barry K."/>
            <person name="Battaglia E."/>
            <person name="Bayram O."/>
            <person name="Benocci T."/>
            <person name="Braus-Stromeyer S.A."/>
            <person name="Caldana C."/>
            <person name="Canovas D."/>
            <person name="Cerqueira G.C."/>
            <person name="Chen F."/>
            <person name="Chen W."/>
            <person name="Choi C."/>
            <person name="Clum A."/>
            <person name="Dos Santos R.A."/>
            <person name="Damasio A.R."/>
            <person name="Diallinas G."/>
            <person name="Emri T."/>
            <person name="Fekete E."/>
            <person name="Flipphi M."/>
            <person name="Freyberg S."/>
            <person name="Gallo A."/>
            <person name="Gournas C."/>
            <person name="Habgood R."/>
            <person name="Hainaut M."/>
            <person name="Harispe M.L."/>
            <person name="Henrissat B."/>
            <person name="Hilden K.S."/>
            <person name="Hope R."/>
            <person name="Hossain A."/>
            <person name="Karabika E."/>
            <person name="Karaffa L."/>
            <person name="Karanyi Z."/>
            <person name="Krasevec N."/>
            <person name="Kuo A."/>
            <person name="Kusch H."/>
            <person name="LaButti K."/>
            <person name="Lagendijk E.L."/>
            <person name="Lapidus A."/>
            <person name="Levasseur A."/>
            <person name="Lindquist E."/>
            <person name="Lipzen A."/>
            <person name="Logrieco A.F."/>
            <person name="MacCabe A."/>
            <person name="Maekelae M.R."/>
            <person name="Malavazi I."/>
            <person name="Melin P."/>
            <person name="Meyer V."/>
            <person name="Mielnichuk N."/>
            <person name="Miskei M."/>
            <person name="Molnar A.P."/>
            <person name="Mule G."/>
            <person name="Ngan C.Y."/>
            <person name="Orejas M."/>
            <person name="Orosz E."/>
            <person name="Ouedraogo J.P."/>
            <person name="Overkamp K.M."/>
            <person name="Park H.-S."/>
            <person name="Perrone G."/>
            <person name="Piumi F."/>
            <person name="Punt P.J."/>
            <person name="Ram A.F."/>
            <person name="Ramon A."/>
            <person name="Rauscher S."/>
            <person name="Record E."/>
            <person name="Riano-Pachon D.M."/>
            <person name="Robert V."/>
            <person name="Roehrig J."/>
            <person name="Ruller R."/>
            <person name="Salamov A."/>
            <person name="Salih N.S."/>
            <person name="Samson R.A."/>
            <person name="Sandor E."/>
            <person name="Sanguinetti M."/>
            <person name="Schuetze T."/>
            <person name="Sepcic K."/>
            <person name="Shelest E."/>
            <person name="Sherlock G."/>
            <person name="Sophianopoulou V."/>
            <person name="Squina F.M."/>
            <person name="Sun H."/>
            <person name="Susca A."/>
            <person name="Todd R.B."/>
            <person name="Tsang A."/>
            <person name="Unkles S.E."/>
            <person name="van de Wiele N."/>
            <person name="van Rossen-Uffink D."/>
            <person name="Oliveira J.V."/>
            <person name="Vesth T.C."/>
            <person name="Visser J."/>
            <person name="Yu J.-H."/>
            <person name="Zhou M."/>
            <person name="Andersen M.R."/>
            <person name="Archer D.B."/>
            <person name="Baker S.E."/>
            <person name="Benoit I."/>
            <person name="Brakhage A.A."/>
            <person name="Braus G.H."/>
            <person name="Fischer R."/>
            <person name="Frisvad J.C."/>
            <person name="Goldman G.H."/>
            <person name="Houbraken J."/>
            <person name="Oakley B."/>
            <person name="Pocsi I."/>
            <person name="Scazzocchio C."/>
            <person name="Seiboth B."/>
            <person name="vanKuyk P.A."/>
            <person name="Wortman J."/>
            <person name="Dyer P.S."/>
            <person name="Grigoriev I.V."/>
        </authorList>
    </citation>
    <scope>NUCLEOTIDE SEQUENCE [LARGE SCALE GENOMIC DNA]</scope>
    <source>
        <strain evidence="8">CBS 593.65</strain>
    </source>
</reference>
<accession>A0A1L9TM45</accession>
<comment type="subcellular location">
    <subcellularLocation>
        <location evidence="1">Membrane</location>
        <topology evidence="1">Multi-pass membrane protein</topology>
    </subcellularLocation>
</comment>
<dbReference type="Gene3D" id="1.20.1250.20">
    <property type="entry name" value="MFS general substrate transporter like domains"/>
    <property type="match status" value="2"/>
</dbReference>
<dbReference type="GO" id="GO:0022857">
    <property type="term" value="F:transmembrane transporter activity"/>
    <property type="evidence" value="ECO:0007669"/>
    <property type="project" value="InterPro"/>
</dbReference>
<dbReference type="RefSeq" id="XP_040704315.1">
    <property type="nucleotide sequence ID" value="XM_040844589.1"/>
</dbReference>
<dbReference type="EMBL" id="KV878584">
    <property type="protein sequence ID" value="OJJ60509.1"/>
    <property type="molecule type" value="Genomic_DNA"/>
</dbReference>
<dbReference type="OrthoDB" id="413079at2759"/>
<feature type="transmembrane region" description="Helical" evidence="5">
    <location>
        <begin position="401"/>
        <end position="422"/>
    </location>
</feature>
<keyword evidence="3 5" id="KW-1133">Transmembrane helix</keyword>
<gene>
    <name evidence="7" type="ORF">ASPSYDRAFT_29046</name>
</gene>
<keyword evidence="2 5" id="KW-0812">Transmembrane</keyword>
<feature type="transmembrane region" description="Helical" evidence="5">
    <location>
        <begin position="434"/>
        <end position="453"/>
    </location>
</feature>
<dbReference type="FunFam" id="1.20.1250.20:FF:000286">
    <property type="entry name" value="MFS efflux transporter"/>
    <property type="match status" value="1"/>
</dbReference>
<feature type="transmembrane region" description="Helical" evidence="5">
    <location>
        <begin position="311"/>
        <end position="330"/>
    </location>
</feature>
<sequence length="461" mass="49089">MATTDVVIQAPSSVFSSTKNRADSQDEPYELDIYSPTAVDPTAHQEAEIQAADPAVSRTNIYWKTKWQLVSACLMSLGGGMNDSAPGALLPYIEKDYNIGYATVSLVFISNAAGFILAAPLSHSINAKLGRCKSYVLATGFITAGYVTIACHPPFAAVVVAFAFLGFGLALTLAFNNVFCANLPNVTTALGCYSGAYGIGGVVSPLFATAMVSRGIQWSLFYTITLAVSVLNLIFASWAFFKFEDDAAHTPQTNTSPDELPARREVLKTSLKNRTTILGALFIFAYQGAEVSVSGWVVSFLIAYRSSSPSQVGYVSAGFWAGITLGRFLLVYPSHRIGEKIAVTMMTLGAIAFQLLTWLIPNVIGEAVAVAILGVLLGAVYPCAMAIFARLLPRKIQLSSLSFVSALGSSGGAVFPFMTGLLAQSARVGLGTVVLHPICLALYGVMAANWVLLPRVVKRRE</sequence>
<dbReference type="FunFam" id="1.20.1250.20:FF:000308">
    <property type="entry name" value="MFS efflux transporter"/>
    <property type="match status" value="1"/>
</dbReference>
<dbReference type="InterPro" id="IPR011701">
    <property type="entry name" value="MFS"/>
</dbReference>
<feature type="transmembrane region" description="Helical" evidence="5">
    <location>
        <begin position="99"/>
        <end position="120"/>
    </location>
</feature>
<evidence type="ECO:0000256" key="4">
    <source>
        <dbReference type="ARBA" id="ARBA00023136"/>
    </source>
</evidence>
<evidence type="ECO:0000313" key="8">
    <source>
        <dbReference type="Proteomes" id="UP000184356"/>
    </source>
</evidence>
<evidence type="ECO:0000256" key="5">
    <source>
        <dbReference type="SAM" id="Phobius"/>
    </source>
</evidence>
<dbReference type="InterPro" id="IPR051788">
    <property type="entry name" value="MFS_Transporter"/>
</dbReference>
<feature type="transmembrane region" description="Helical" evidence="5">
    <location>
        <begin position="342"/>
        <end position="361"/>
    </location>
</feature>
<dbReference type="PANTHER" id="PTHR23514">
    <property type="entry name" value="BYPASS OF STOP CODON PROTEIN 6"/>
    <property type="match status" value="1"/>
</dbReference>
<evidence type="ECO:0000256" key="2">
    <source>
        <dbReference type="ARBA" id="ARBA00022692"/>
    </source>
</evidence>
<dbReference type="PANTHER" id="PTHR23514:SF6">
    <property type="entry name" value="MAJOR FACILITATOR SUPERFAMILY (MFS) PROFILE DOMAIN-CONTAINING PROTEIN"/>
    <property type="match status" value="1"/>
</dbReference>
<dbReference type="GO" id="GO:0016020">
    <property type="term" value="C:membrane"/>
    <property type="evidence" value="ECO:0007669"/>
    <property type="project" value="UniProtKB-SubCell"/>
</dbReference>
<dbReference type="InterPro" id="IPR036259">
    <property type="entry name" value="MFS_trans_sf"/>
</dbReference>
<dbReference type="STRING" id="1036612.A0A1L9TM45"/>
<evidence type="ECO:0000313" key="7">
    <source>
        <dbReference type="EMBL" id="OJJ60509.1"/>
    </source>
</evidence>
<dbReference type="SUPFAM" id="SSF103473">
    <property type="entry name" value="MFS general substrate transporter"/>
    <property type="match status" value="1"/>
</dbReference>
<feature type="transmembrane region" description="Helical" evidence="5">
    <location>
        <begin position="277"/>
        <end position="305"/>
    </location>
</feature>
<keyword evidence="4 5" id="KW-0472">Membrane</keyword>
<dbReference type="VEuPathDB" id="FungiDB:ASPSYDRAFT_29046"/>
<organism evidence="7 8">
    <name type="scientific">Aspergillus sydowii CBS 593.65</name>
    <dbReference type="NCBI Taxonomy" id="1036612"/>
    <lineage>
        <taxon>Eukaryota</taxon>
        <taxon>Fungi</taxon>
        <taxon>Dikarya</taxon>
        <taxon>Ascomycota</taxon>
        <taxon>Pezizomycotina</taxon>
        <taxon>Eurotiomycetes</taxon>
        <taxon>Eurotiomycetidae</taxon>
        <taxon>Eurotiales</taxon>
        <taxon>Aspergillaceae</taxon>
        <taxon>Aspergillus</taxon>
        <taxon>Aspergillus subgen. Nidulantes</taxon>
    </lineage>
</organism>
<dbReference type="Proteomes" id="UP000184356">
    <property type="component" value="Unassembled WGS sequence"/>
</dbReference>
<dbReference type="GeneID" id="63760662"/>
<feature type="transmembrane region" description="Helical" evidence="5">
    <location>
        <begin position="155"/>
        <end position="175"/>
    </location>
</feature>
<feature type="transmembrane region" description="Helical" evidence="5">
    <location>
        <begin position="367"/>
        <end position="389"/>
    </location>
</feature>